<accession>A0A4R0SSR8</accession>
<sequence length="138" mass="15061">MTLILPPDMEAFLCDYLRAHITDVDGLQVGSKKPPDYQGAYPLVTVRDDGGNADGLGHFDRSIGVNVYGWSRQDEKPCKTLARRVYATLTEHPAIALAKGSPIVSVDDSSCNGPYPVSDDSDTAHYYLIVEYSTVGEH</sequence>
<reference evidence="1" key="2">
    <citation type="submission" date="2019-02" db="EMBL/GenBank/DDBJ databases">
        <authorList>
            <person name="Odamaki T."/>
        </authorList>
    </citation>
    <scope>NUCLEOTIDE SEQUENCE</scope>
    <source>
        <strain evidence="1">MCC10008</strain>
        <strain evidence="2">MCC10096</strain>
    </source>
</reference>
<dbReference type="Proteomes" id="UP000292932">
    <property type="component" value="Unassembled WGS sequence"/>
</dbReference>
<dbReference type="EMBL" id="SHPR01000026">
    <property type="protein sequence ID" value="TCD83777.1"/>
    <property type="molecule type" value="Genomic_DNA"/>
</dbReference>
<dbReference type="EMBL" id="SHSP01000013">
    <property type="protein sequence ID" value="TCF31543.1"/>
    <property type="molecule type" value="Genomic_DNA"/>
</dbReference>
<evidence type="ECO:0000313" key="3">
    <source>
        <dbReference type="Proteomes" id="UP000292241"/>
    </source>
</evidence>
<evidence type="ECO:0000313" key="2">
    <source>
        <dbReference type="EMBL" id="TCF31543.1"/>
    </source>
</evidence>
<gene>
    <name evidence="1" type="ORF">MCC10008_1015</name>
    <name evidence="2" type="ORF">MCC10096_1264</name>
</gene>
<dbReference type="RefSeq" id="WP_131207621.1">
    <property type="nucleotide sequence ID" value="NZ_SHPR01000026.1"/>
</dbReference>
<organism evidence="1 3">
    <name type="scientific">Bifidobacterium longum subsp. longum</name>
    <dbReference type="NCBI Taxonomy" id="1679"/>
    <lineage>
        <taxon>Bacteria</taxon>
        <taxon>Bacillati</taxon>
        <taxon>Actinomycetota</taxon>
        <taxon>Actinomycetes</taxon>
        <taxon>Bifidobacteriales</taxon>
        <taxon>Bifidobacteriaceae</taxon>
        <taxon>Bifidobacterium</taxon>
    </lineage>
</organism>
<protein>
    <submittedName>
        <fullName evidence="1">Uncharacterized protein</fullName>
    </submittedName>
</protein>
<evidence type="ECO:0000313" key="1">
    <source>
        <dbReference type="EMBL" id="TCD83777.1"/>
    </source>
</evidence>
<evidence type="ECO:0000313" key="4">
    <source>
        <dbReference type="Proteomes" id="UP000292932"/>
    </source>
</evidence>
<proteinExistence type="predicted"/>
<name>A0A4R0SSR8_BIFLL</name>
<comment type="caution">
    <text evidence="1">The sequence shown here is derived from an EMBL/GenBank/DDBJ whole genome shotgun (WGS) entry which is preliminary data.</text>
</comment>
<dbReference type="Proteomes" id="UP000292241">
    <property type="component" value="Unassembled WGS sequence"/>
</dbReference>
<reference evidence="3 4" key="1">
    <citation type="journal article" date="2018" name="Sci. Rep.">
        <title>Genomic diversity and distribution of Bifidobacterium longum subsp. longum across the human lifespan.</title>
        <authorList>
            <person name="Odamaki T."/>
            <person name="Bottacini F."/>
            <person name="Kato K."/>
            <person name="Mitsuyama E."/>
            <person name="Yoshida K."/>
            <person name="Horigome A."/>
            <person name="Xiao J.Z."/>
            <person name="van Sinderen D."/>
        </authorList>
    </citation>
    <scope>NUCLEOTIDE SEQUENCE [LARGE SCALE GENOMIC DNA]</scope>
    <source>
        <strain evidence="1 3">MCC10008</strain>
        <strain evidence="2 4">MCC10096</strain>
    </source>
</reference>
<dbReference type="AlphaFoldDB" id="A0A4R0SSR8"/>